<sequence length="185" mass="21262">MNNGPKKILCCAILRNEIEHLLKNENAEIRYLDAALHVDMKKLLSTVTNALQTYDNKEDLTLVFGTGCHPEMEDLVARSGCRGVQARNCIEMLLGNKMAEMDKESRTFYLTAGWLDNWQQIFVDGLKWDKVDARQNFGFYERIVLLDTGLVPIDDEKILEFFDFAEVPIEIVPIDMENLRSLLTM</sequence>
<dbReference type="InterPro" id="IPR012437">
    <property type="entry name" value="DUF1638"/>
</dbReference>
<dbReference type="Pfam" id="PF07796">
    <property type="entry name" value="DUF1638"/>
    <property type="match status" value="1"/>
</dbReference>
<dbReference type="Proteomes" id="UP000192738">
    <property type="component" value="Unassembled WGS sequence"/>
</dbReference>
<protein>
    <recommendedName>
        <fullName evidence="1">DUF1638 domain-containing protein</fullName>
    </recommendedName>
</protein>
<dbReference type="RefSeq" id="WP_084577780.1">
    <property type="nucleotide sequence ID" value="NZ_CP155572.1"/>
</dbReference>
<organism evidence="2 3">
    <name type="scientific">Sporomusa malonica</name>
    <dbReference type="NCBI Taxonomy" id="112901"/>
    <lineage>
        <taxon>Bacteria</taxon>
        <taxon>Bacillati</taxon>
        <taxon>Bacillota</taxon>
        <taxon>Negativicutes</taxon>
        <taxon>Selenomonadales</taxon>
        <taxon>Sporomusaceae</taxon>
        <taxon>Sporomusa</taxon>
    </lineage>
</organism>
<gene>
    <name evidence="2" type="ORF">SAMN04488500_12348</name>
</gene>
<evidence type="ECO:0000259" key="1">
    <source>
        <dbReference type="Pfam" id="PF07796"/>
    </source>
</evidence>
<dbReference type="EMBL" id="FWXI01000023">
    <property type="protein sequence ID" value="SMD07724.1"/>
    <property type="molecule type" value="Genomic_DNA"/>
</dbReference>
<name>A0A1W2ED95_9FIRM</name>
<accession>A0A1W2ED95</accession>
<dbReference type="OrthoDB" id="5430678at2"/>
<keyword evidence="3" id="KW-1185">Reference proteome</keyword>
<dbReference type="STRING" id="112901.SAMN04488500_12348"/>
<evidence type="ECO:0000313" key="2">
    <source>
        <dbReference type="EMBL" id="SMD07724.1"/>
    </source>
</evidence>
<reference evidence="2 3" key="1">
    <citation type="submission" date="2017-04" db="EMBL/GenBank/DDBJ databases">
        <authorList>
            <person name="Afonso C.L."/>
            <person name="Miller P.J."/>
            <person name="Scott M.A."/>
            <person name="Spackman E."/>
            <person name="Goraichik I."/>
            <person name="Dimitrov K.M."/>
            <person name="Suarez D.L."/>
            <person name="Swayne D.E."/>
        </authorList>
    </citation>
    <scope>NUCLEOTIDE SEQUENCE [LARGE SCALE GENOMIC DNA]</scope>
    <source>
        <strain evidence="2 3">DSM 5090</strain>
    </source>
</reference>
<dbReference type="AlphaFoldDB" id="A0A1W2ED95"/>
<evidence type="ECO:0000313" key="3">
    <source>
        <dbReference type="Proteomes" id="UP000192738"/>
    </source>
</evidence>
<proteinExistence type="predicted"/>
<feature type="domain" description="DUF1638" evidence="1">
    <location>
        <begin position="32"/>
        <end position="183"/>
    </location>
</feature>